<dbReference type="InterPro" id="IPR044087">
    <property type="entry name" value="NahD-like"/>
</dbReference>
<evidence type="ECO:0000313" key="4">
    <source>
        <dbReference type="EMBL" id="RWX74789.1"/>
    </source>
</evidence>
<evidence type="ECO:0000313" key="5">
    <source>
        <dbReference type="Proteomes" id="UP000287687"/>
    </source>
</evidence>
<dbReference type="OrthoDB" id="5244108at2"/>
<dbReference type="PANTHER" id="PTHR42943:SF2">
    <property type="entry name" value="GLUTATHIONE S-TRANSFERASE KAPPA 1"/>
    <property type="match status" value="1"/>
</dbReference>
<dbReference type="InterPro" id="IPR001853">
    <property type="entry name" value="DSBA-like_thioredoxin_dom"/>
</dbReference>
<dbReference type="SUPFAM" id="SSF52833">
    <property type="entry name" value="Thioredoxin-like"/>
    <property type="match status" value="1"/>
</dbReference>
<feature type="active site" description="Nucleophile" evidence="2">
    <location>
        <position position="13"/>
    </location>
</feature>
<name>A0A444LB45_9HYPH</name>
<dbReference type="GO" id="GO:0018845">
    <property type="term" value="F:2-hydroxychromene-2-carboxylate isomerase activity"/>
    <property type="evidence" value="ECO:0007669"/>
    <property type="project" value="UniProtKB-UniRule"/>
</dbReference>
<dbReference type="Pfam" id="PF01323">
    <property type="entry name" value="DSBA"/>
    <property type="match status" value="1"/>
</dbReference>
<dbReference type="PIRSF" id="PIRSF006386">
    <property type="entry name" value="HCCAis_GSTk"/>
    <property type="match status" value="1"/>
</dbReference>
<dbReference type="RefSeq" id="WP_128445450.1">
    <property type="nucleotide sequence ID" value="NZ_SBIP01000006.1"/>
</dbReference>
<comment type="caution">
    <text evidence="4">The sequence shown here is derived from an EMBL/GenBank/DDBJ whole genome shotgun (WGS) entry which is preliminary data.</text>
</comment>
<comment type="similarity">
    <text evidence="1">Belongs to the GST superfamily. NadH family.</text>
</comment>
<protein>
    <recommendedName>
        <fullName evidence="1">2-hydroxychromene-2-carboxylate isomerase</fullName>
        <ecNumber evidence="1">5.99.1.4</ecNumber>
    </recommendedName>
</protein>
<dbReference type="PANTHER" id="PTHR42943">
    <property type="entry name" value="GLUTATHIONE S-TRANSFERASE KAPPA"/>
    <property type="match status" value="1"/>
</dbReference>
<evidence type="ECO:0000256" key="1">
    <source>
        <dbReference type="PIRNR" id="PIRNR006386"/>
    </source>
</evidence>
<dbReference type="Gene3D" id="3.40.30.10">
    <property type="entry name" value="Glutaredoxin"/>
    <property type="match status" value="1"/>
</dbReference>
<dbReference type="AlphaFoldDB" id="A0A444LB45"/>
<dbReference type="Proteomes" id="UP000287687">
    <property type="component" value="Unassembled WGS sequence"/>
</dbReference>
<dbReference type="GO" id="GO:1901170">
    <property type="term" value="P:naphthalene catabolic process"/>
    <property type="evidence" value="ECO:0007669"/>
    <property type="project" value="InterPro"/>
</dbReference>
<organism evidence="4 5">
    <name type="scientific">Neorhizobium lilium</name>
    <dbReference type="NCBI Taxonomy" id="2503024"/>
    <lineage>
        <taxon>Bacteria</taxon>
        <taxon>Pseudomonadati</taxon>
        <taxon>Pseudomonadota</taxon>
        <taxon>Alphaproteobacteria</taxon>
        <taxon>Hyphomicrobiales</taxon>
        <taxon>Rhizobiaceae</taxon>
        <taxon>Rhizobium/Agrobacterium group</taxon>
        <taxon>Neorhizobium</taxon>
    </lineage>
</organism>
<dbReference type="GO" id="GO:0004364">
    <property type="term" value="F:glutathione transferase activity"/>
    <property type="evidence" value="ECO:0007669"/>
    <property type="project" value="TreeGrafter"/>
</dbReference>
<dbReference type="InterPro" id="IPR051924">
    <property type="entry name" value="GST_Kappa/NadH"/>
</dbReference>
<gene>
    <name evidence="4" type="ORF">EPK99_23075</name>
</gene>
<evidence type="ECO:0000256" key="2">
    <source>
        <dbReference type="PIRSR" id="PIRSR006386-1"/>
    </source>
</evidence>
<feature type="domain" description="DSBA-like thioredoxin" evidence="3">
    <location>
        <begin position="4"/>
        <end position="192"/>
    </location>
</feature>
<dbReference type="EC" id="5.99.1.4" evidence="1"/>
<keyword evidence="5" id="KW-1185">Reference proteome</keyword>
<evidence type="ECO:0000259" key="3">
    <source>
        <dbReference type="Pfam" id="PF01323"/>
    </source>
</evidence>
<sequence>MRNVVDYYFSISSPWAYLGLERFQALVAEYGLDVRPFPITIIAENGAIASKDRPAIRRAYWQKEMLRWARHLGKTILLDNRPTSDWVPASFMIIAAELDGLDWIKLVGVMQERWWGHADDIGNAEVRKAIADSAGFDGAALLAREQDADVQAKWQQNLDRARDQGIFGSPTYVFDGEPYWGQDSLPFLKMHLSGEMVPSVQAAE</sequence>
<dbReference type="InterPro" id="IPR014440">
    <property type="entry name" value="HCCAis_GSTk"/>
</dbReference>
<dbReference type="GO" id="GO:0004602">
    <property type="term" value="F:glutathione peroxidase activity"/>
    <property type="evidence" value="ECO:0007669"/>
    <property type="project" value="TreeGrafter"/>
</dbReference>
<dbReference type="CDD" id="cd03022">
    <property type="entry name" value="DsbA_HCCA_Iso"/>
    <property type="match status" value="1"/>
</dbReference>
<comment type="catalytic activity">
    <reaction evidence="1">
        <text>2-hydroxychromene-2-carboxylate = (3E)-4-(2-hydroxyphenyl)-2-oxobut-3-enoate</text>
        <dbReference type="Rhea" id="RHEA:27401"/>
        <dbReference type="ChEBI" id="CHEBI:59350"/>
        <dbReference type="ChEBI" id="CHEBI:59353"/>
        <dbReference type="EC" id="5.99.1.4"/>
    </reaction>
</comment>
<dbReference type="EMBL" id="SBIP01000006">
    <property type="protein sequence ID" value="RWX74789.1"/>
    <property type="molecule type" value="Genomic_DNA"/>
</dbReference>
<dbReference type="GO" id="GO:0006749">
    <property type="term" value="P:glutathione metabolic process"/>
    <property type="evidence" value="ECO:0007669"/>
    <property type="project" value="TreeGrafter"/>
</dbReference>
<dbReference type="InterPro" id="IPR036249">
    <property type="entry name" value="Thioredoxin-like_sf"/>
</dbReference>
<reference evidence="4 5" key="1">
    <citation type="submission" date="2019-01" db="EMBL/GenBank/DDBJ databases">
        <title>The draft genome of Rhizobium sp. 24NR.</title>
        <authorList>
            <person name="Liu L."/>
            <person name="Liang L."/>
            <person name="Shi S."/>
            <person name="Xu L."/>
            <person name="Wang X."/>
            <person name="Li L."/>
            <person name="Zhang X."/>
        </authorList>
    </citation>
    <scope>NUCLEOTIDE SEQUENCE [LARGE SCALE GENOMIC DNA]</scope>
    <source>
        <strain evidence="4 5">24NR</strain>
    </source>
</reference>
<accession>A0A444LB45</accession>
<proteinExistence type="inferred from homology"/>
<keyword evidence="1 4" id="KW-0413">Isomerase</keyword>